<dbReference type="GO" id="GO:0051087">
    <property type="term" value="F:protein-folding chaperone binding"/>
    <property type="evidence" value="ECO:0007669"/>
    <property type="project" value="InterPro"/>
</dbReference>
<dbReference type="InterPro" id="IPR008978">
    <property type="entry name" value="HSP20-like_chaperone"/>
</dbReference>
<dbReference type="AlphaFoldDB" id="A0A1S8WT26"/>
<organism evidence="3 4">
    <name type="scientific">Opisthorchis viverrini</name>
    <name type="common">Southeast Asian liver fluke</name>
    <dbReference type="NCBI Taxonomy" id="6198"/>
    <lineage>
        <taxon>Eukaryota</taxon>
        <taxon>Metazoa</taxon>
        <taxon>Spiralia</taxon>
        <taxon>Lophotrochozoa</taxon>
        <taxon>Platyhelminthes</taxon>
        <taxon>Trematoda</taxon>
        <taxon>Digenea</taxon>
        <taxon>Opisthorchiida</taxon>
        <taxon>Opisthorchiata</taxon>
        <taxon>Opisthorchiidae</taxon>
        <taxon>Opisthorchis</taxon>
    </lineage>
</organism>
<proteinExistence type="predicted"/>
<dbReference type="Pfam" id="PF05002">
    <property type="entry name" value="SGS"/>
    <property type="match status" value="1"/>
</dbReference>
<evidence type="ECO:0000259" key="2">
    <source>
        <dbReference type="PROSITE" id="PS51203"/>
    </source>
</evidence>
<dbReference type="PROSITE" id="PS51203">
    <property type="entry name" value="CS"/>
    <property type="match status" value="1"/>
</dbReference>
<evidence type="ECO:0000313" key="3">
    <source>
        <dbReference type="EMBL" id="OON17607.1"/>
    </source>
</evidence>
<dbReference type="InterPro" id="IPR007699">
    <property type="entry name" value="SGS_dom"/>
</dbReference>
<name>A0A1S8WT26_OPIVI</name>
<dbReference type="Gene3D" id="2.60.40.790">
    <property type="match status" value="1"/>
</dbReference>
<keyword evidence="4" id="KW-1185">Reference proteome</keyword>
<reference evidence="3 4" key="1">
    <citation type="submission" date="2015-03" db="EMBL/GenBank/DDBJ databases">
        <title>Draft genome of the nematode, Opisthorchis viverrini.</title>
        <authorList>
            <person name="Mitreva M."/>
        </authorList>
    </citation>
    <scope>NUCLEOTIDE SEQUENCE [LARGE SCALE GENOMIC DNA]</scope>
    <source>
        <strain evidence="3">Khon Kaen</strain>
    </source>
</reference>
<accession>A0A1S8WT26</accession>
<protein>
    <submittedName>
        <fullName evidence="3">SGS domain protein</fullName>
    </submittedName>
</protein>
<feature type="domain" description="CS" evidence="2">
    <location>
        <begin position="40"/>
        <end position="129"/>
    </location>
</feature>
<evidence type="ECO:0000313" key="4">
    <source>
        <dbReference type="Proteomes" id="UP000243686"/>
    </source>
</evidence>
<dbReference type="Pfam" id="PF04969">
    <property type="entry name" value="CS"/>
    <property type="match status" value="1"/>
</dbReference>
<dbReference type="PROSITE" id="PS51048">
    <property type="entry name" value="SGS"/>
    <property type="match status" value="1"/>
</dbReference>
<dbReference type="Proteomes" id="UP000243686">
    <property type="component" value="Unassembled WGS sequence"/>
</dbReference>
<dbReference type="InterPro" id="IPR007052">
    <property type="entry name" value="CS_dom"/>
</dbReference>
<dbReference type="InterPro" id="IPR044563">
    <property type="entry name" value="Sgt1-like"/>
</dbReference>
<gene>
    <name evidence="3" type="ORF">X801_06553</name>
</gene>
<dbReference type="PANTHER" id="PTHR45862">
    <property type="entry name" value="PROTEIN SGT1 HOMOLOG"/>
    <property type="match status" value="1"/>
</dbReference>
<dbReference type="EMBL" id="KV895130">
    <property type="protein sequence ID" value="OON17607.1"/>
    <property type="molecule type" value="Genomic_DNA"/>
</dbReference>
<feature type="domain" description="SGS" evidence="1">
    <location>
        <begin position="143"/>
        <end position="229"/>
    </location>
</feature>
<evidence type="ECO:0000259" key="1">
    <source>
        <dbReference type="PROSITE" id="PS51048"/>
    </source>
</evidence>
<sequence>MVCFQVTLVPDVPPPCILSKLEHLFFRAKCSNNLVGGMSASGDKFDWYQSDRDVTINYLRKNLKPSDVRVDFDNQSAAIFLLTPAGDELLKRFQLSHPIVPEQSSFRVSSMKIEVCIRKQTEIRWTQLEDVSTTDSVSKVAHSYPSSSKVAHDWNKLEKEAAELEDDGDPLNKLFQSIYRDASDETRRAMIKSFTESGGTVLSTNWDEVGKGKVEMKPPDGMEYKKYEL</sequence>
<dbReference type="SUPFAM" id="SSF49764">
    <property type="entry name" value="HSP20-like chaperones"/>
    <property type="match status" value="1"/>
</dbReference>